<evidence type="ECO:0000256" key="1">
    <source>
        <dbReference type="SAM" id="SignalP"/>
    </source>
</evidence>
<dbReference type="SUPFAM" id="SSF54001">
    <property type="entry name" value="Cysteine proteinases"/>
    <property type="match status" value="1"/>
</dbReference>
<dbReference type="InterPro" id="IPR038765">
    <property type="entry name" value="Papain-like_cys_pep_sf"/>
</dbReference>
<evidence type="ECO:0000259" key="2">
    <source>
        <dbReference type="Pfam" id="PF01841"/>
    </source>
</evidence>
<feature type="chain" id="PRO_5016421493" evidence="1">
    <location>
        <begin position="20"/>
        <end position="643"/>
    </location>
</feature>
<dbReference type="Gene3D" id="2.60.120.1130">
    <property type="match status" value="1"/>
</dbReference>
<accession>A0A315ZEU7</accession>
<keyword evidence="5" id="KW-1185">Reference proteome</keyword>
<proteinExistence type="predicted"/>
<feature type="domain" description="Transglutaminase-like" evidence="2">
    <location>
        <begin position="277"/>
        <end position="355"/>
    </location>
</feature>
<reference evidence="4 5" key="1">
    <citation type="submission" date="2018-03" db="EMBL/GenBank/DDBJ databases">
        <title>Genomic Encyclopedia of Archaeal and Bacterial Type Strains, Phase II (KMG-II): from individual species to whole genera.</title>
        <authorList>
            <person name="Goeker M."/>
        </authorList>
    </citation>
    <scope>NUCLEOTIDE SEQUENCE [LARGE SCALE GENOMIC DNA]</scope>
    <source>
        <strain evidence="4 5">DSM 28229</strain>
    </source>
</reference>
<protein>
    <submittedName>
        <fullName evidence="4">Transglutaminase superfamily protein</fullName>
    </submittedName>
</protein>
<dbReference type="Pfam" id="PF01841">
    <property type="entry name" value="Transglut_core"/>
    <property type="match status" value="1"/>
</dbReference>
<feature type="domain" description="DUF3857" evidence="3">
    <location>
        <begin position="58"/>
        <end position="215"/>
    </location>
</feature>
<dbReference type="RefSeq" id="WP_109615605.1">
    <property type="nucleotide sequence ID" value="NZ_QGDO01000001.1"/>
</dbReference>
<dbReference type="EMBL" id="QGDO01000001">
    <property type="protein sequence ID" value="PWJ44085.1"/>
    <property type="molecule type" value="Genomic_DNA"/>
</dbReference>
<dbReference type="Gene3D" id="3.10.620.30">
    <property type="match status" value="1"/>
</dbReference>
<evidence type="ECO:0000259" key="3">
    <source>
        <dbReference type="Pfam" id="PF12969"/>
    </source>
</evidence>
<name>A0A315ZEU7_SEDFL</name>
<organism evidence="4 5">
    <name type="scientific">Sediminitomix flava</name>
    <dbReference type="NCBI Taxonomy" id="379075"/>
    <lineage>
        <taxon>Bacteria</taxon>
        <taxon>Pseudomonadati</taxon>
        <taxon>Bacteroidota</taxon>
        <taxon>Cytophagia</taxon>
        <taxon>Cytophagales</taxon>
        <taxon>Flammeovirgaceae</taxon>
        <taxon>Sediminitomix</taxon>
    </lineage>
</organism>
<comment type="caution">
    <text evidence="4">The sequence shown here is derived from an EMBL/GenBank/DDBJ whole genome shotgun (WGS) entry which is preliminary data.</text>
</comment>
<dbReference type="Pfam" id="PF12969">
    <property type="entry name" value="DUF3857"/>
    <property type="match status" value="1"/>
</dbReference>
<dbReference type="Proteomes" id="UP000245535">
    <property type="component" value="Unassembled WGS sequence"/>
</dbReference>
<evidence type="ECO:0000313" key="5">
    <source>
        <dbReference type="Proteomes" id="UP000245535"/>
    </source>
</evidence>
<dbReference type="InterPro" id="IPR002931">
    <property type="entry name" value="Transglutaminase-like"/>
</dbReference>
<feature type="signal peptide" evidence="1">
    <location>
        <begin position="1"/>
        <end position="19"/>
    </location>
</feature>
<dbReference type="OrthoDB" id="8595007at2"/>
<keyword evidence="1" id="KW-0732">Signal</keyword>
<sequence>MKSYFILFIACFLAVQSIAQEKFAYPVKDIPTELVENAEVVTREEKEVFNIKALDNIEEKVTKAYTIFTKRQEDYAYIVIGYDSFTDIDYIKAAIYDKNGKLVKKLKKSDIQDLSASGSAFKTDNRVKIADMRYGVYPYTIWIQHKTIQKQSFNAPRWSPIYSEKHSVQQSSLEVHSFSKELINYFERNLKENQKLNLTQIEDTFTFKWEMNNQPCIERERLSRFEDIFPSVSLSFTEFKMQGTQGKQDSWQNFGKWKYNLLLDRNELPESVKQEVHEIADKHNNDYDKAKALYEYMQNKVRYVNVSLGIGGWQPQQPAWVEENGFGDCKALTNYLRVALKEIGIESLYTSVRAGEGKSDINEEMPSQQFNHVFLCIPLESDTVWAECTSQKGPFNYHGTFTNDRQVLIHNQDGGKLVRTPKYKSTDNQTIISAEVDLFANGNADAQFKLDLKGVPYEDIEYIYKESTDKQKEYLKEDLSIGAFEVTEIETKSKIDGEAKAQLQSKLKIRNLASKSGQRLFIPSNIFYRTTYKLRKDKNREYNFEVGSYDNEFIEKTVINLPKNVSIEFIPEENNIETIFGSYHSKITQEEGKLIFEKKEIWKKGYHDKSLYNDYVSFMNEVRKADKQKIVLVVNDTPEAKAQ</sequence>
<evidence type="ECO:0000313" key="4">
    <source>
        <dbReference type="EMBL" id="PWJ44085.1"/>
    </source>
</evidence>
<dbReference type="AlphaFoldDB" id="A0A315ZEU7"/>
<dbReference type="InterPro" id="IPR024618">
    <property type="entry name" value="DUF3857"/>
</dbReference>
<gene>
    <name evidence="4" type="ORF">BC781_101435</name>
</gene>